<dbReference type="KEGG" id="sind:105168669"/>
<dbReference type="Pfam" id="PF01494">
    <property type="entry name" value="FAD_binding_3"/>
    <property type="match status" value="1"/>
</dbReference>
<dbReference type="GeneID" id="105168669"/>
<organism evidence="2 3">
    <name type="scientific">Sesamum indicum</name>
    <name type="common">Oriental sesame</name>
    <name type="synonym">Sesamum orientale</name>
    <dbReference type="NCBI Taxonomy" id="4182"/>
    <lineage>
        <taxon>Eukaryota</taxon>
        <taxon>Viridiplantae</taxon>
        <taxon>Streptophyta</taxon>
        <taxon>Embryophyta</taxon>
        <taxon>Tracheophyta</taxon>
        <taxon>Spermatophyta</taxon>
        <taxon>Magnoliopsida</taxon>
        <taxon>eudicotyledons</taxon>
        <taxon>Gunneridae</taxon>
        <taxon>Pentapetalae</taxon>
        <taxon>asterids</taxon>
        <taxon>lamiids</taxon>
        <taxon>Lamiales</taxon>
        <taxon>Pedaliaceae</taxon>
        <taxon>Sesamum</taxon>
    </lineage>
</organism>
<dbReference type="FunCoup" id="A0A6I9TQY9">
    <property type="interactions" value="320"/>
</dbReference>
<dbReference type="Proteomes" id="UP000504604">
    <property type="component" value="Linkage group LG1"/>
</dbReference>
<name>A0A6I9TQY9_SESIN</name>
<sequence length="474" mass="52987">MASLQCLMCLNLCPHQPAARLHGFRQRRSTTTRLIFRVKCESRGSSYVDEAATGNEKKLKILVAGGGIAGLVFGLAAKRSGFDVKVFEKDLTAVKGEGMERGPIQLLSSALGLLEAIDKDVAREIMGAGHVTGDRNCGLADGRSGEWFVKFDFLTPAIVKGIPITQMICRMELQRLLLNAVGEDVVINNSKVVDFVDDADKVTVFLDNGQQYEGDLLIGADGLRSTVRSKLFGAHEPNYSNFICYTGVAEFDPQHLPHFGYKVFLGRNQFFVAADIGKGRLQWYAFVKEARQSPVSSAGNKNMLVERYGDWCNEVVNIIRRTQENMIIRRPIYDTDMMDTWGRGRVILLGDAAHAMLPNLGQGGSIAIEDCYWLMVELQNLAQTRPMSDITSDDLASAFRRFEKKRMFRVRTVHTICRMASVMTSVYQSYLDIGPLPLFKEWSMRVKHPGLLITNQLLQIALPKFMDWVIAGQE</sequence>
<reference evidence="3" key="2">
    <citation type="submission" date="2025-08" db="UniProtKB">
        <authorList>
            <consortium name="RefSeq"/>
        </authorList>
    </citation>
    <scope>IDENTIFICATION</scope>
</reference>
<evidence type="ECO:0000313" key="2">
    <source>
        <dbReference type="Proteomes" id="UP000504604"/>
    </source>
</evidence>
<proteinExistence type="predicted"/>
<dbReference type="InterPro" id="IPR036188">
    <property type="entry name" value="FAD/NAD-bd_sf"/>
</dbReference>
<gene>
    <name evidence="3" type="primary">LOC105168669</name>
</gene>
<accession>A0A6I9TQY9</accession>
<dbReference type="PANTHER" id="PTHR46496:SF6">
    <property type="entry name" value="ZEAXANTHIN EPOXIDASE, CHLOROPLASTIC-LIKE ISOFORM X1"/>
    <property type="match status" value="1"/>
</dbReference>
<dbReference type="InterPro" id="IPR002938">
    <property type="entry name" value="FAD-bd"/>
</dbReference>
<dbReference type="RefSeq" id="XP_011087105.1">
    <property type="nucleotide sequence ID" value="XM_011088803.2"/>
</dbReference>
<dbReference type="InParanoid" id="A0A6I9TQY9"/>
<evidence type="ECO:0000259" key="1">
    <source>
        <dbReference type="Pfam" id="PF01494"/>
    </source>
</evidence>
<protein>
    <submittedName>
        <fullName evidence="3">Zeaxanthin epoxidase, chloroplastic</fullName>
    </submittedName>
</protein>
<feature type="domain" description="FAD-binding" evidence="1">
    <location>
        <begin position="59"/>
        <end position="380"/>
    </location>
</feature>
<dbReference type="GO" id="GO:0071949">
    <property type="term" value="F:FAD binding"/>
    <property type="evidence" value="ECO:0007669"/>
    <property type="project" value="InterPro"/>
</dbReference>
<dbReference type="PANTHER" id="PTHR46496">
    <property type="match status" value="1"/>
</dbReference>
<dbReference type="PRINTS" id="PR00420">
    <property type="entry name" value="RNGMNOXGNASE"/>
</dbReference>
<dbReference type="Gene3D" id="3.50.50.60">
    <property type="entry name" value="FAD/NAD(P)-binding domain"/>
    <property type="match status" value="1"/>
</dbReference>
<dbReference type="AlphaFoldDB" id="A0A6I9TQY9"/>
<keyword evidence="2" id="KW-1185">Reference proteome</keyword>
<evidence type="ECO:0000313" key="3">
    <source>
        <dbReference type="RefSeq" id="XP_011087105.1"/>
    </source>
</evidence>
<reference evidence="2" key="1">
    <citation type="submission" date="2024-10" db="UniProtKB">
        <authorList>
            <consortium name="RefSeq"/>
        </authorList>
    </citation>
    <scope>NUCLEOTIDE SEQUENCE [LARGE SCALE GENOMIC DNA]</scope>
    <source>
        <strain evidence="2">cv. Zhongzhi No. 13</strain>
    </source>
</reference>
<dbReference type="OrthoDB" id="879924at2759"/>
<dbReference type="SUPFAM" id="SSF51905">
    <property type="entry name" value="FAD/NAD(P)-binding domain"/>
    <property type="match status" value="1"/>
</dbReference>